<dbReference type="InterPro" id="IPR012919">
    <property type="entry name" value="SUN_dom"/>
</dbReference>
<feature type="region of interest" description="Disordered" evidence="7">
    <location>
        <begin position="100"/>
        <end position="124"/>
    </location>
</feature>
<evidence type="ECO:0000313" key="12">
    <source>
        <dbReference type="WBParaSite" id="TMUE_2000007615.1"/>
    </source>
</evidence>
<evidence type="ECO:0000256" key="3">
    <source>
        <dbReference type="ARBA" id="ARBA00022989"/>
    </source>
</evidence>
<evidence type="ECO:0000256" key="5">
    <source>
        <dbReference type="ARBA" id="ARBA00023136"/>
    </source>
</evidence>
<reference evidence="11 12" key="3">
    <citation type="submission" date="2019-12" db="UniProtKB">
        <authorList>
            <consortium name="WormBaseParasite"/>
        </authorList>
    </citation>
    <scope>IDENTIFICATION</scope>
</reference>
<dbReference type="WBParaSite" id="TMUE_2000007615.1">
    <property type="protein sequence ID" value="TMUE_2000007615.1"/>
    <property type="gene ID" value="WBGene00299947"/>
</dbReference>
<evidence type="ECO:0000256" key="2">
    <source>
        <dbReference type="ARBA" id="ARBA00022692"/>
    </source>
</evidence>
<evidence type="ECO:0000313" key="10">
    <source>
        <dbReference type="Proteomes" id="UP000046395"/>
    </source>
</evidence>
<dbReference type="PANTHER" id="PTHR12911:SF8">
    <property type="entry name" value="KLAROID PROTEIN-RELATED"/>
    <property type="match status" value="1"/>
</dbReference>
<feature type="coiled-coil region" evidence="6">
    <location>
        <begin position="335"/>
        <end position="390"/>
    </location>
</feature>
<dbReference type="GO" id="GO:0034993">
    <property type="term" value="C:meiotic nuclear membrane microtubule tethering complex"/>
    <property type="evidence" value="ECO:0007669"/>
    <property type="project" value="TreeGrafter"/>
</dbReference>
<sequence length="648" mass="72176">MFKAYRNLPSTSDARVEVEFIVVKRSSNAFRVYVFLVPVGYDGIGGVACNQLSLGPLRSPFEVRFQLSQNLDWRLFGMPVTTRRSVAASNAHSHVVYVRSRKKGAETGGTSERSSSIPSPSLTPTSGIGEYGLRSLPIVASNSVSFPGEDKFRENFSTSSAWRYSLSNLFRHCCRSLSHFFLLSNRDTGRLASNGRSCMYTDEMGNRQMQAMWSDIDASTRPVFLSRDCMKVVTEEIINEGSGFSPFASRTSMFAAKSPLSICWLLLLLLIPLCLLGALFSKPSLTDVNRFSSNALTSFKRWAVLLKSYFLNEDHSESEVDTWSSQSVDSFEGLFRNFHDKLADLERRYEVLSSQTDSNESSLKTDLSSLEEVHAAHDRLKSDLHSLQKLFSVVLKELSLFRRSLNSVKSTLFQHESALRQDERRSALAPNKCGCPADCSSLGEFDWKEVDTRIAASLNRYDSDKTGMPDYALESAGGTILSVRCSETYDPRSRVLTLFGIPVLYKTYSPRKVIQPGTMPGECWAFKGSVGGVVIQLGGTIKITGVSYEHVPRSISPDGHIESAPKDFEVYGLMSKNDPNATLLGSYTYKDGGDALQYFPVQAPNANAVPIVELKVLRNHGHPRYTCLYRFRVHGYRVKPAYGYEDGS</sequence>
<evidence type="ECO:0000256" key="1">
    <source>
        <dbReference type="ARBA" id="ARBA00004370"/>
    </source>
</evidence>
<reference evidence="10" key="1">
    <citation type="submission" date="2013-11" db="EMBL/GenBank/DDBJ databases">
        <authorList>
            <person name="Aslett M."/>
        </authorList>
    </citation>
    <scope>NUCLEOTIDE SEQUENCE [LARGE SCALE GENOMIC DNA]</scope>
    <source>
        <strain evidence="10">Edinburgh</strain>
    </source>
</reference>
<evidence type="ECO:0000256" key="6">
    <source>
        <dbReference type="SAM" id="Coils"/>
    </source>
</evidence>
<keyword evidence="10" id="KW-1185">Reference proteome</keyword>
<dbReference type="AlphaFoldDB" id="A0A5S6QKA8"/>
<dbReference type="Proteomes" id="UP000046395">
    <property type="component" value="Unassembled WGS sequence"/>
</dbReference>
<evidence type="ECO:0000256" key="7">
    <source>
        <dbReference type="SAM" id="MobiDB-lite"/>
    </source>
</evidence>
<evidence type="ECO:0000259" key="9">
    <source>
        <dbReference type="PROSITE" id="PS51469"/>
    </source>
</evidence>
<dbReference type="FunFam" id="2.60.120.260:FF:000009">
    <property type="entry name" value="SUN domain-containing protein 1 isoform X1"/>
    <property type="match status" value="1"/>
</dbReference>
<keyword evidence="3 8" id="KW-1133">Transmembrane helix</keyword>
<evidence type="ECO:0000256" key="4">
    <source>
        <dbReference type="ARBA" id="ARBA00023054"/>
    </source>
</evidence>
<feature type="compositionally biased region" description="Low complexity" evidence="7">
    <location>
        <begin position="108"/>
        <end position="124"/>
    </location>
</feature>
<dbReference type="PROSITE" id="PS51469">
    <property type="entry name" value="SUN"/>
    <property type="match status" value="1"/>
</dbReference>
<keyword evidence="5 8" id="KW-0472">Membrane</keyword>
<name>A0A5S6QKA8_TRIMR</name>
<accession>A0A5S6QKA8</accession>
<comment type="subcellular location">
    <subcellularLocation>
        <location evidence="1">Membrane</location>
    </subcellularLocation>
</comment>
<keyword evidence="2 8" id="KW-0812">Transmembrane</keyword>
<feature type="domain" description="SUN" evidence="9">
    <location>
        <begin position="477"/>
        <end position="638"/>
    </location>
</feature>
<dbReference type="Gene3D" id="2.60.120.260">
    <property type="entry name" value="Galactose-binding domain-like"/>
    <property type="match status" value="1"/>
</dbReference>
<dbReference type="PANTHER" id="PTHR12911">
    <property type="entry name" value="SAD1/UNC-84-LIKE PROTEIN-RELATED"/>
    <property type="match status" value="1"/>
</dbReference>
<dbReference type="STRING" id="70415.A0A5S6QKA8"/>
<dbReference type="SUPFAM" id="SSF57997">
    <property type="entry name" value="Tropomyosin"/>
    <property type="match status" value="1"/>
</dbReference>
<dbReference type="GO" id="GO:0043495">
    <property type="term" value="F:protein-membrane adaptor activity"/>
    <property type="evidence" value="ECO:0007669"/>
    <property type="project" value="TreeGrafter"/>
</dbReference>
<protein>
    <submittedName>
        <fullName evidence="11 12">SUN domain-containing protein</fullName>
    </submittedName>
</protein>
<dbReference type="Pfam" id="PF07738">
    <property type="entry name" value="Sad1_UNC"/>
    <property type="match status" value="1"/>
</dbReference>
<proteinExistence type="predicted"/>
<keyword evidence="4 6" id="KW-0175">Coiled coil</keyword>
<reference evidence="10" key="2">
    <citation type="submission" date="2014-03" db="EMBL/GenBank/DDBJ databases">
        <title>The whipworm genome and dual-species transcriptomics of an intimate host-pathogen interaction.</title>
        <authorList>
            <person name="Foth B.J."/>
            <person name="Tsai I.J."/>
            <person name="Reid A.J."/>
            <person name="Bancroft A.J."/>
            <person name="Nichol S."/>
            <person name="Tracey A."/>
            <person name="Holroyd N."/>
            <person name="Cotton J.A."/>
            <person name="Stanley E.J."/>
            <person name="Zarowiecki M."/>
            <person name="Liu J.Z."/>
            <person name="Huckvale T."/>
            <person name="Cooper P.J."/>
            <person name="Grencis R.K."/>
            <person name="Berriman M."/>
        </authorList>
    </citation>
    <scope>NUCLEOTIDE SEQUENCE [LARGE SCALE GENOMIC DNA]</scope>
    <source>
        <strain evidence="10">Edinburgh</strain>
    </source>
</reference>
<evidence type="ECO:0000256" key="8">
    <source>
        <dbReference type="SAM" id="Phobius"/>
    </source>
</evidence>
<dbReference type="InterPro" id="IPR045119">
    <property type="entry name" value="SUN1-5"/>
</dbReference>
<evidence type="ECO:0000313" key="11">
    <source>
        <dbReference type="WBParaSite" id="TMUE_0000000013.1"/>
    </source>
</evidence>
<organism evidence="10 12">
    <name type="scientific">Trichuris muris</name>
    <name type="common">Mouse whipworm</name>
    <dbReference type="NCBI Taxonomy" id="70415"/>
    <lineage>
        <taxon>Eukaryota</taxon>
        <taxon>Metazoa</taxon>
        <taxon>Ecdysozoa</taxon>
        <taxon>Nematoda</taxon>
        <taxon>Enoplea</taxon>
        <taxon>Dorylaimia</taxon>
        <taxon>Trichinellida</taxon>
        <taxon>Trichuridae</taxon>
        <taxon>Trichuris</taxon>
    </lineage>
</organism>
<dbReference type="WBParaSite" id="TMUE_0000000013.1">
    <property type="protein sequence ID" value="TMUE_0000000013.1"/>
    <property type="gene ID" value="WBGene00295961"/>
</dbReference>
<feature type="transmembrane region" description="Helical" evidence="8">
    <location>
        <begin position="260"/>
        <end position="280"/>
    </location>
</feature>